<dbReference type="OrthoDB" id="311352at2759"/>
<comment type="similarity">
    <text evidence="1">Belongs to the eukaryotic initiation factor 4E family.</text>
</comment>
<dbReference type="InterPro" id="IPR023398">
    <property type="entry name" value="TIF_eIF4e-like"/>
</dbReference>
<dbReference type="Proteomes" id="UP000187209">
    <property type="component" value="Unassembled WGS sequence"/>
</dbReference>
<accession>A0A1R2CCQ2</accession>
<evidence type="ECO:0000313" key="3">
    <source>
        <dbReference type="Proteomes" id="UP000187209"/>
    </source>
</evidence>
<gene>
    <name evidence="2" type="ORF">SteCoe_11689</name>
</gene>
<keyword evidence="1" id="KW-0694">RNA-binding</keyword>
<evidence type="ECO:0000313" key="2">
    <source>
        <dbReference type="EMBL" id="OMJ86752.1"/>
    </source>
</evidence>
<keyword evidence="1" id="KW-0396">Initiation factor</keyword>
<dbReference type="PANTHER" id="PTHR11960">
    <property type="entry name" value="EUKARYOTIC TRANSLATION INITIATION FACTOR 4E RELATED"/>
    <property type="match status" value="1"/>
</dbReference>
<name>A0A1R2CCQ2_9CILI</name>
<dbReference type="InterPro" id="IPR001040">
    <property type="entry name" value="TIF_eIF_4E"/>
</dbReference>
<dbReference type="EMBL" id="MPUH01000196">
    <property type="protein sequence ID" value="OMJ86752.1"/>
    <property type="molecule type" value="Genomic_DNA"/>
</dbReference>
<dbReference type="Pfam" id="PF01652">
    <property type="entry name" value="IF4E"/>
    <property type="match status" value="1"/>
</dbReference>
<dbReference type="GO" id="GO:0016281">
    <property type="term" value="C:eukaryotic translation initiation factor 4F complex"/>
    <property type="evidence" value="ECO:0007669"/>
    <property type="project" value="TreeGrafter"/>
</dbReference>
<protein>
    <submittedName>
        <fullName evidence="2">Uncharacterized protein</fullName>
    </submittedName>
</protein>
<reference evidence="2 3" key="1">
    <citation type="submission" date="2016-11" db="EMBL/GenBank/DDBJ databases">
        <title>The macronuclear genome of Stentor coeruleus: a giant cell with tiny introns.</title>
        <authorList>
            <person name="Slabodnick M."/>
            <person name="Ruby J.G."/>
            <person name="Reiff S.B."/>
            <person name="Swart E.C."/>
            <person name="Gosai S."/>
            <person name="Prabakaran S."/>
            <person name="Witkowska E."/>
            <person name="Larue G.E."/>
            <person name="Fisher S."/>
            <person name="Freeman R.M."/>
            <person name="Gunawardena J."/>
            <person name="Chu W."/>
            <person name="Stover N.A."/>
            <person name="Gregory B.D."/>
            <person name="Nowacki M."/>
            <person name="Derisi J."/>
            <person name="Roy S.W."/>
            <person name="Marshall W.F."/>
            <person name="Sood P."/>
        </authorList>
    </citation>
    <scope>NUCLEOTIDE SEQUENCE [LARGE SCALE GENOMIC DNA]</scope>
    <source>
        <strain evidence="2">WM001</strain>
    </source>
</reference>
<dbReference type="Gene3D" id="3.30.760.10">
    <property type="entry name" value="RNA Cap, Translation Initiation Factor Eif4e"/>
    <property type="match status" value="1"/>
</dbReference>
<organism evidence="2 3">
    <name type="scientific">Stentor coeruleus</name>
    <dbReference type="NCBI Taxonomy" id="5963"/>
    <lineage>
        <taxon>Eukaryota</taxon>
        <taxon>Sar</taxon>
        <taxon>Alveolata</taxon>
        <taxon>Ciliophora</taxon>
        <taxon>Postciliodesmatophora</taxon>
        <taxon>Heterotrichea</taxon>
        <taxon>Heterotrichida</taxon>
        <taxon>Stentoridae</taxon>
        <taxon>Stentor</taxon>
    </lineage>
</organism>
<evidence type="ECO:0000256" key="1">
    <source>
        <dbReference type="RuleBase" id="RU004374"/>
    </source>
</evidence>
<keyword evidence="3" id="KW-1185">Reference proteome</keyword>
<dbReference type="GO" id="GO:0000340">
    <property type="term" value="F:RNA 7-methylguanosine cap binding"/>
    <property type="evidence" value="ECO:0007669"/>
    <property type="project" value="TreeGrafter"/>
</dbReference>
<sequence>MDSFRKFPLERKWAIWEMWNTKDTSNYEKNMQKVGEFSDLWNFWQHWANLPHSDPKFFFTDSSKNEEKIPTGLNCPIEAIGVFKDGVVPAWEDKANKPGCDFYTRLSADQDMKSLWQRTVFTLIGETFPFPEEVNGVRILDRGKLFKIEVWVSYYDQPEKTTQMKESIAKLLELQRMDSVEIAAHEEKFTRIKN</sequence>
<dbReference type="PANTHER" id="PTHR11960:SF18">
    <property type="entry name" value="EUKARYOTIC TRANSLATION INITIATION FACTOR 4E HOMOLOGOUS PROTEIN, ISOFORM B"/>
    <property type="match status" value="1"/>
</dbReference>
<dbReference type="SUPFAM" id="SSF55418">
    <property type="entry name" value="eIF4e-like"/>
    <property type="match status" value="1"/>
</dbReference>
<proteinExistence type="inferred from homology"/>
<dbReference type="GO" id="GO:0003743">
    <property type="term" value="F:translation initiation factor activity"/>
    <property type="evidence" value="ECO:0007669"/>
    <property type="project" value="UniProtKB-KW"/>
</dbReference>
<comment type="caution">
    <text evidence="2">The sequence shown here is derived from an EMBL/GenBank/DDBJ whole genome shotgun (WGS) entry which is preliminary data.</text>
</comment>
<dbReference type="AlphaFoldDB" id="A0A1R2CCQ2"/>
<keyword evidence="1" id="KW-0648">Protein biosynthesis</keyword>